<dbReference type="Proteomes" id="UP000682713">
    <property type="component" value="Unassembled WGS sequence"/>
</dbReference>
<evidence type="ECO:0000313" key="1">
    <source>
        <dbReference type="EMBL" id="MBS4199406.1"/>
    </source>
</evidence>
<dbReference type="Gene3D" id="2.60.40.790">
    <property type="match status" value="1"/>
</dbReference>
<name>A0A942TJN5_9BACI</name>
<dbReference type="EMBL" id="JAGYPJ010000001">
    <property type="protein sequence ID" value="MBS4199406.1"/>
    <property type="molecule type" value="Genomic_DNA"/>
</dbReference>
<accession>A0A942TJN5</accession>
<dbReference type="CDD" id="cd06464">
    <property type="entry name" value="ACD_sHsps-like"/>
    <property type="match status" value="1"/>
</dbReference>
<dbReference type="SUPFAM" id="SSF49764">
    <property type="entry name" value="HSP20-like chaperones"/>
    <property type="match status" value="1"/>
</dbReference>
<gene>
    <name evidence="1" type="ORF">KHA93_07040</name>
</gene>
<dbReference type="InterPro" id="IPR008978">
    <property type="entry name" value="HSP20-like_chaperone"/>
</dbReference>
<dbReference type="AlphaFoldDB" id="A0A942TJN5"/>
<protein>
    <submittedName>
        <fullName evidence="1">Hsp20/alpha crystallin family protein</fullName>
    </submittedName>
</protein>
<sequence length="157" mass="18040">MFPWGMFPFNEDIKKLTEQLNPSDVHSYVNDMMKKLMKNTPMDNMVSPQMNNNNNDNDHQQTSQNEITARVFETFDDVFVRLRLPENVSLSQLRIFHTSNQAIIENLQGDGAKQVITLPSLVKKKGATAQVKNQILEIKIPKSDDLQYTEITVSEKL</sequence>
<proteinExistence type="predicted"/>
<comment type="caution">
    <text evidence="1">The sequence shown here is derived from an EMBL/GenBank/DDBJ whole genome shotgun (WGS) entry which is preliminary data.</text>
</comment>
<reference evidence="1 2" key="1">
    <citation type="submission" date="2021-05" db="EMBL/GenBank/DDBJ databases">
        <title>Novel Bacillus species.</title>
        <authorList>
            <person name="Liu G."/>
        </authorList>
    </citation>
    <scope>NUCLEOTIDE SEQUENCE [LARGE SCALE GENOMIC DNA]</scope>
    <source>
        <strain evidence="1 2">FJAT-49732</strain>
    </source>
</reference>
<dbReference type="RefSeq" id="WP_213110094.1">
    <property type="nucleotide sequence ID" value="NZ_JAGYPJ010000001.1"/>
</dbReference>
<organism evidence="1 2">
    <name type="scientific">Lederbergia citrisecunda</name>
    <dbReference type="NCBI Taxonomy" id="2833583"/>
    <lineage>
        <taxon>Bacteria</taxon>
        <taxon>Bacillati</taxon>
        <taxon>Bacillota</taxon>
        <taxon>Bacilli</taxon>
        <taxon>Bacillales</taxon>
        <taxon>Bacillaceae</taxon>
        <taxon>Lederbergia</taxon>
    </lineage>
</organism>
<evidence type="ECO:0000313" key="2">
    <source>
        <dbReference type="Proteomes" id="UP000682713"/>
    </source>
</evidence>
<keyword evidence="2" id="KW-1185">Reference proteome</keyword>